<evidence type="ECO:0000256" key="4">
    <source>
        <dbReference type="ARBA" id="ARBA00022801"/>
    </source>
</evidence>
<evidence type="ECO:0000259" key="6">
    <source>
        <dbReference type="PROSITE" id="PS00631"/>
    </source>
</evidence>
<organism evidence="7 8">
    <name type="scientific">Legionella busanensis</name>
    <dbReference type="NCBI Taxonomy" id="190655"/>
    <lineage>
        <taxon>Bacteria</taxon>
        <taxon>Pseudomonadati</taxon>
        <taxon>Pseudomonadota</taxon>
        <taxon>Gammaproteobacteria</taxon>
        <taxon>Legionellales</taxon>
        <taxon>Legionellaceae</taxon>
        <taxon>Legionella</taxon>
    </lineage>
</organism>
<keyword evidence="8" id="KW-1185">Reference proteome</keyword>
<dbReference type="EMBL" id="UGOD01000001">
    <property type="protein sequence ID" value="STX51989.1"/>
    <property type="molecule type" value="Genomic_DNA"/>
</dbReference>
<dbReference type="GO" id="GO:0005737">
    <property type="term" value="C:cytoplasm"/>
    <property type="evidence" value="ECO:0007669"/>
    <property type="project" value="InterPro"/>
</dbReference>
<dbReference type="EC" id="3.4.11.1" evidence="7"/>
<dbReference type="Gene3D" id="3.40.630.10">
    <property type="entry name" value="Zn peptidases"/>
    <property type="match status" value="1"/>
</dbReference>
<sequence>MNSELFYQCADEQACPLILITQEYWNKDIINLTDYERNLFNSQQFKGRLGDICLVSHQDGSLAKAYIGAGEQRDTFSAIAHVVTRLPAGSYKPDQALSQVALIFWGLAQYQFTEYKQASDIVARRLIVSEEELLQIKRQVDSIFFIRNLINKPTNDLGPAELAQVTQNLAEQYQANFKQWVDKELIENNFPAIYTVGKASENKPRLVSFTWGSPKHPAICLIGKGVCFDSGGLDIKPSAGMRLMKKDMGGAAHALGLAQWIMACQLPVHLQVLIPAVENSIGPQAFRPGDIITMRNKLTVEVDNTDAEGRLILADALVKAAEFNPELIIDFATLTGAARVAVGTEIAAMFANNESLAQELIKAAMEVEDPIWQLPLFENYNSLLDSSIADLSNCGNTPYAGAITAALFLKRFVPTTATWAHFDIMAWNISSKPGKPEGGEAMAIRALAHYLQKKYGSNVSW</sequence>
<evidence type="ECO:0000256" key="1">
    <source>
        <dbReference type="ARBA" id="ARBA00009528"/>
    </source>
</evidence>
<comment type="similarity">
    <text evidence="1">Belongs to the peptidase M17 family.</text>
</comment>
<keyword evidence="2 7" id="KW-0031">Aminopeptidase</keyword>
<dbReference type="PROSITE" id="PS00631">
    <property type="entry name" value="CYTOSOL_AP"/>
    <property type="match status" value="1"/>
</dbReference>
<protein>
    <submittedName>
        <fullName evidence="7">Leucyl aminopeptidase</fullName>
        <ecNumber evidence="7">3.4.11.1</ecNumber>
    </submittedName>
</protein>
<dbReference type="RefSeq" id="WP_115331583.1">
    <property type="nucleotide sequence ID" value="NZ_CAAAHP010000002.1"/>
</dbReference>
<dbReference type="SUPFAM" id="SSF53187">
    <property type="entry name" value="Zn-dependent exopeptidases"/>
    <property type="match status" value="1"/>
</dbReference>
<keyword evidence="4 7" id="KW-0378">Hydrolase</keyword>
<gene>
    <name evidence="7" type="primary">pepB</name>
    <name evidence="7" type="ORF">NCTC13316_02092</name>
</gene>
<dbReference type="OrthoDB" id="9809354at2"/>
<feature type="domain" description="Cytosol aminopeptidase" evidence="6">
    <location>
        <begin position="304"/>
        <end position="311"/>
    </location>
</feature>
<dbReference type="PANTHER" id="PTHR11963">
    <property type="entry name" value="LEUCINE AMINOPEPTIDASE-RELATED"/>
    <property type="match status" value="1"/>
</dbReference>
<dbReference type="GO" id="GO:0030145">
    <property type="term" value="F:manganese ion binding"/>
    <property type="evidence" value="ECO:0007669"/>
    <property type="project" value="InterPro"/>
</dbReference>
<keyword evidence="5" id="KW-0464">Manganese</keyword>
<dbReference type="AlphaFoldDB" id="A0A378JP75"/>
<proteinExistence type="inferred from homology"/>
<evidence type="ECO:0000313" key="8">
    <source>
        <dbReference type="Proteomes" id="UP000254794"/>
    </source>
</evidence>
<dbReference type="InterPro" id="IPR011356">
    <property type="entry name" value="Leucine_aapep/pepB"/>
</dbReference>
<dbReference type="Proteomes" id="UP000254794">
    <property type="component" value="Unassembled WGS sequence"/>
</dbReference>
<accession>A0A378JP75</accession>
<name>A0A378JP75_9GAMM</name>
<dbReference type="PANTHER" id="PTHR11963:SF20">
    <property type="entry name" value="PEPTIDASE B"/>
    <property type="match status" value="1"/>
</dbReference>
<reference evidence="7 8" key="1">
    <citation type="submission" date="2018-06" db="EMBL/GenBank/DDBJ databases">
        <authorList>
            <consortium name="Pathogen Informatics"/>
            <person name="Doyle S."/>
        </authorList>
    </citation>
    <scope>NUCLEOTIDE SEQUENCE [LARGE SCALE GENOMIC DNA]</scope>
    <source>
        <strain evidence="7 8">NCTC13316</strain>
    </source>
</reference>
<keyword evidence="3" id="KW-0645">Protease</keyword>
<dbReference type="InterPro" id="IPR000819">
    <property type="entry name" value="Peptidase_M17_C"/>
</dbReference>
<dbReference type="GO" id="GO:0070006">
    <property type="term" value="F:metalloaminopeptidase activity"/>
    <property type="evidence" value="ECO:0007669"/>
    <property type="project" value="InterPro"/>
</dbReference>
<dbReference type="GO" id="GO:0006508">
    <property type="term" value="P:proteolysis"/>
    <property type="evidence" value="ECO:0007669"/>
    <property type="project" value="UniProtKB-KW"/>
</dbReference>
<dbReference type="InterPro" id="IPR043472">
    <property type="entry name" value="Macro_dom-like"/>
</dbReference>
<evidence type="ECO:0000256" key="2">
    <source>
        <dbReference type="ARBA" id="ARBA00022438"/>
    </source>
</evidence>
<evidence type="ECO:0000313" key="7">
    <source>
        <dbReference type="EMBL" id="STX51989.1"/>
    </source>
</evidence>
<evidence type="ECO:0000256" key="3">
    <source>
        <dbReference type="ARBA" id="ARBA00022670"/>
    </source>
</evidence>
<dbReference type="Gene3D" id="3.40.220.10">
    <property type="entry name" value="Leucine Aminopeptidase, subunit E, domain 1"/>
    <property type="match status" value="1"/>
</dbReference>
<dbReference type="Pfam" id="PF00883">
    <property type="entry name" value="Peptidase_M17"/>
    <property type="match status" value="1"/>
</dbReference>
<dbReference type="CDD" id="cd00433">
    <property type="entry name" value="Peptidase_M17"/>
    <property type="match status" value="1"/>
</dbReference>
<dbReference type="InterPro" id="IPR048816">
    <property type="entry name" value="Peptidase_M17_N_1"/>
</dbReference>
<dbReference type="PRINTS" id="PR00481">
    <property type="entry name" value="LAMNOPPTDASE"/>
</dbReference>
<evidence type="ECO:0000256" key="5">
    <source>
        <dbReference type="ARBA" id="ARBA00023211"/>
    </source>
</evidence>
<dbReference type="Pfam" id="PF21337">
    <property type="entry name" value="Peptidase_M17_N_1"/>
    <property type="match status" value="1"/>
</dbReference>